<dbReference type="Proteomes" id="UP000831607">
    <property type="component" value="Chromosome"/>
</dbReference>
<gene>
    <name evidence="5" type="ORF">DHf2319_00445</name>
</gene>
<dbReference type="Pfam" id="PF04115">
    <property type="entry name" value="Ureidogly_lyase"/>
    <property type="match status" value="1"/>
</dbReference>
<dbReference type="RefSeq" id="WP_243478855.1">
    <property type="nucleotide sequence ID" value="NZ_CP063982.1"/>
</dbReference>
<dbReference type="Gene3D" id="2.60.120.480">
    <property type="entry name" value="Ureidoglycolate hydrolase"/>
    <property type="match status" value="1"/>
</dbReference>
<dbReference type="GO" id="GO:0016829">
    <property type="term" value="F:lyase activity"/>
    <property type="evidence" value="ECO:0007669"/>
    <property type="project" value="UniProtKB-KW"/>
</dbReference>
<evidence type="ECO:0000313" key="5">
    <source>
        <dbReference type="EMBL" id="UOD50450.1"/>
    </source>
</evidence>
<organism evidence="5 6">
    <name type="scientific">Orrella daihaiensis</name>
    <dbReference type="NCBI Taxonomy" id="2782176"/>
    <lineage>
        <taxon>Bacteria</taxon>
        <taxon>Pseudomonadati</taxon>
        <taxon>Pseudomonadota</taxon>
        <taxon>Betaproteobacteria</taxon>
        <taxon>Burkholderiales</taxon>
        <taxon>Alcaligenaceae</taxon>
        <taxon>Orrella</taxon>
    </lineage>
</organism>
<dbReference type="InterPro" id="IPR047233">
    <property type="entry name" value="UAH_cupin"/>
</dbReference>
<dbReference type="PANTHER" id="PTHR21221:SF1">
    <property type="entry name" value="UREIDOGLYCOLATE LYASE"/>
    <property type="match status" value="1"/>
</dbReference>
<protein>
    <submittedName>
        <fullName evidence="5">Ureidoglycolate lyase</fullName>
    </submittedName>
</protein>
<dbReference type="InterPro" id="IPR007247">
    <property type="entry name" value="Ureidogly_lyase"/>
</dbReference>
<keyword evidence="2" id="KW-0659">Purine metabolism</keyword>
<comment type="catalytic activity">
    <reaction evidence="4">
        <text>(S)-ureidoglycolate = urea + glyoxylate</text>
        <dbReference type="Rhea" id="RHEA:11304"/>
        <dbReference type="ChEBI" id="CHEBI:16199"/>
        <dbReference type="ChEBI" id="CHEBI:36655"/>
        <dbReference type="ChEBI" id="CHEBI:57296"/>
        <dbReference type="EC" id="4.3.2.3"/>
    </reaction>
</comment>
<comment type="subunit">
    <text evidence="1">Homodimer.</text>
</comment>
<dbReference type="CDD" id="cd20298">
    <property type="entry name" value="cupin_UAH"/>
    <property type="match status" value="1"/>
</dbReference>
<evidence type="ECO:0000256" key="1">
    <source>
        <dbReference type="ARBA" id="ARBA00011738"/>
    </source>
</evidence>
<evidence type="ECO:0000256" key="4">
    <source>
        <dbReference type="ARBA" id="ARBA00047684"/>
    </source>
</evidence>
<name>A0ABY4AM13_9BURK</name>
<dbReference type="SUPFAM" id="SSF51182">
    <property type="entry name" value="RmlC-like cupins"/>
    <property type="match status" value="1"/>
</dbReference>
<evidence type="ECO:0000313" key="6">
    <source>
        <dbReference type="Proteomes" id="UP000831607"/>
    </source>
</evidence>
<dbReference type="PIRSF" id="PIRSF017306">
    <property type="entry name" value="Ureidogly_hydro"/>
    <property type="match status" value="1"/>
</dbReference>
<accession>A0ABY4AM13</accession>
<dbReference type="EMBL" id="CP063982">
    <property type="protein sequence ID" value="UOD50450.1"/>
    <property type="molecule type" value="Genomic_DNA"/>
</dbReference>
<proteinExistence type="predicted"/>
<dbReference type="InterPro" id="IPR024060">
    <property type="entry name" value="Ureidoglycolate_lyase_dom_sf"/>
</dbReference>
<keyword evidence="6" id="KW-1185">Reference proteome</keyword>
<dbReference type="PANTHER" id="PTHR21221">
    <property type="entry name" value="UREIDOGLYCOLATE HYDROLASE"/>
    <property type="match status" value="1"/>
</dbReference>
<reference evidence="5 6" key="1">
    <citation type="submission" date="2020-11" db="EMBL/GenBank/DDBJ databases">
        <title>Algicoccus daihaiensis sp.nov., isolated from Daihai Lake in Inner Mongolia.</title>
        <authorList>
            <person name="Kai J."/>
        </authorList>
    </citation>
    <scope>NUCLEOTIDE SEQUENCE [LARGE SCALE GENOMIC DNA]</scope>
    <source>
        <strain evidence="6">f23</strain>
    </source>
</reference>
<evidence type="ECO:0000256" key="2">
    <source>
        <dbReference type="ARBA" id="ARBA00022631"/>
    </source>
</evidence>
<keyword evidence="3 5" id="KW-0456">Lyase</keyword>
<dbReference type="InterPro" id="IPR011051">
    <property type="entry name" value="RmlC_Cupin_sf"/>
</dbReference>
<sequence length="169" mass="18264">MSDILHIEPLSQSAFTDYGDVIGGHMATNGKLINQGTTTKFASEALSLTAKDGQGQAFLYRAKGQALPLTLRELERHRLGSQTFVPMGGVNFVVVVAQSDSSGQAPNLHTLRAFWVDGNHAITLRAGTWHHGLIAAEDGDFVVIERVAAEVDCDVFMIEQPITLKAYAL</sequence>
<evidence type="ECO:0000256" key="3">
    <source>
        <dbReference type="ARBA" id="ARBA00023239"/>
    </source>
</evidence>